<sequence length="142" mass="15638">MEEKIMTKNLVTNGDFENGLTGWGYSGEPPVVLKEDGISFIRIPAGTFLTQDISPLTIGGKYTFSIKAKASGGFDPNGVMSTRSYNDSTNHEIEPITGEFNVFSSIHSAKVDIKTQIFMLNQGVDQIDGVYLDITNIQFYEN</sequence>
<keyword evidence="1" id="KW-0378">Hydrolase</keyword>
<name>A0A345CR22_9GAMM</name>
<proteinExistence type="predicted"/>
<evidence type="ECO:0000313" key="3">
    <source>
        <dbReference type="EMBL" id="AXF75889.1"/>
    </source>
</evidence>
<dbReference type="Gene3D" id="2.60.120.260">
    <property type="entry name" value="Galactose-binding domain-like"/>
    <property type="match status" value="1"/>
</dbReference>
<evidence type="ECO:0000256" key="1">
    <source>
        <dbReference type="ARBA" id="ARBA00022801"/>
    </source>
</evidence>
<dbReference type="Proteomes" id="UP000264980">
    <property type="component" value="Chromosome"/>
</dbReference>
<dbReference type="GO" id="GO:0016798">
    <property type="term" value="F:hydrolase activity, acting on glycosyl bonds"/>
    <property type="evidence" value="ECO:0007669"/>
    <property type="project" value="InterPro"/>
</dbReference>
<dbReference type="InterPro" id="IPR008979">
    <property type="entry name" value="Galactose-bd-like_sf"/>
</dbReference>
<protein>
    <recommendedName>
        <fullName evidence="2">CBM-cenC domain-containing protein</fullName>
    </recommendedName>
</protein>
<gene>
    <name evidence="3" type="ORF">AV903_07200</name>
</gene>
<accession>A0A345CR22</accession>
<feature type="domain" description="CBM-cenC" evidence="2">
    <location>
        <begin position="8"/>
        <end position="87"/>
    </location>
</feature>
<evidence type="ECO:0000313" key="4">
    <source>
        <dbReference type="Proteomes" id="UP000264980"/>
    </source>
</evidence>
<dbReference type="SUPFAM" id="SSF49785">
    <property type="entry name" value="Galactose-binding domain-like"/>
    <property type="match status" value="1"/>
</dbReference>
<dbReference type="Pfam" id="PF02018">
    <property type="entry name" value="CBM_4_9"/>
    <property type="match status" value="1"/>
</dbReference>
<dbReference type="InterPro" id="IPR003305">
    <property type="entry name" value="CenC_carb-bd"/>
</dbReference>
<reference evidence="3 4" key="1">
    <citation type="submission" date="2016-01" db="EMBL/GenBank/DDBJ databases">
        <authorList>
            <person name="Oliw E.H."/>
        </authorList>
    </citation>
    <scope>NUCLEOTIDE SEQUENCE [LARGE SCALE GENOMIC DNA]</scope>
    <source>
        <strain evidence="3 4">MDcuke</strain>
    </source>
</reference>
<dbReference type="EMBL" id="CP013970">
    <property type="protein sequence ID" value="AXF75889.1"/>
    <property type="molecule type" value="Genomic_DNA"/>
</dbReference>
<evidence type="ECO:0000259" key="2">
    <source>
        <dbReference type="Pfam" id="PF02018"/>
    </source>
</evidence>
<dbReference type="AlphaFoldDB" id="A0A345CR22"/>
<organism evidence="3 4">
    <name type="scientific">Erwinia tracheiphila</name>
    <dbReference type="NCBI Taxonomy" id="65700"/>
    <lineage>
        <taxon>Bacteria</taxon>
        <taxon>Pseudomonadati</taxon>
        <taxon>Pseudomonadota</taxon>
        <taxon>Gammaproteobacteria</taxon>
        <taxon>Enterobacterales</taxon>
        <taxon>Erwiniaceae</taxon>
        <taxon>Erwinia</taxon>
    </lineage>
</organism>